<organism evidence="5 6">
    <name type="scientific">Parafrankia irregularis</name>
    <dbReference type="NCBI Taxonomy" id="795642"/>
    <lineage>
        <taxon>Bacteria</taxon>
        <taxon>Bacillati</taxon>
        <taxon>Actinomycetota</taxon>
        <taxon>Actinomycetes</taxon>
        <taxon>Frankiales</taxon>
        <taxon>Frankiaceae</taxon>
        <taxon>Parafrankia</taxon>
    </lineage>
</organism>
<dbReference type="RefSeq" id="WP_226931341.1">
    <property type="nucleotide sequence ID" value="NZ_FAOZ01000013.1"/>
</dbReference>
<evidence type="ECO:0000313" key="5">
    <source>
        <dbReference type="EMBL" id="CUU57571.1"/>
    </source>
</evidence>
<dbReference type="SUPFAM" id="SSF46689">
    <property type="entry name" value="Homeodomain-like"/>
    <property type="match status" value="1"/>
</dbReference>
<reference evidence="6" key="1">
    <citation type="submission" date="2015-11" db="EMBL/GenBank/DDBJ databases">
        <authorList>
            <person name="Varghese N."/>
        </authorList>
    </citation>
    <scope>NUCLEOTIDE SEQUENCE [LARGE SCALE GENOMIC DNA]</scope>
    <source>
        <strain evidence="6">DSM 45899</strain>
    </source>
</reference>
<dbReference type="Pfam" id="PF14246">
    <property type="entry name" value="TetR_C_7"/>
    <property type="match status" value="1"/>
</dbReference>
<dbReference type="PANTHER" id="PTHR30055">
    <property type="entry name" value="HTH-TYPE TRANSCRIPTIONAL REGULATOR RUTR"/>
    <property type="match status" value="1"/>
</dbReference>
<keyword evidence="1 2" id="KW-0238">DNA-binding</keyword>
<dbReference type="InterPro" id="IPR001647">
    <property type="entry name" value="HTH_TetR"/>
</dbReference>
<evidence type="ECO:0000256" key="2">
    <source>
        <dbReference type="PROSITE-ProRule" id="PRU00335"/>
    </source>
</evidence>
<keyword evidence="6" id="KW-1185">Reference proteome</keyword>
<proteinExistence type="predicted"/>
<dbReference type="SUPFAM" id="SSF48498">
    <property type="entry name" value="Tetracyclin repressor-like, C-terminal domain"/>
    <property type="match status" value="1"/>
</dbReference>
<evidence type="ECO:0000259" key="4">
    <source>
        <dbReference type="PROSITE" id="PS50977"/>
    </source>
</evidence>
<dbReference type="Proteomes" id="UP000198802">
    <property type="component" value="Unassembled WGS sequence"/>
</dbReference>
<dbReference type="Gene3D" id="1.10.10.60">
    <property type="entry name" value="Homeodomain-like"/>
    <property type="match status" value="1"/>
</dbReference>
<dbReference type="GO" id="GO:0003700">
    <property type="term" value="F:DNA-binding transcription factor activity"/>
    <property type="evidence" value="ECO:0007669"/>
    <property type="project" value="TreeGrafter"/>
</dbReference>
<evidence type="ECO:0000256" key="3">
    <source>
        <dbReference type="SAM" id="MobiDB-lite"/>
    </source>
</evidence>
<evidence type="ECO:0000313" key="6">
    <source>
        <dbReference type="Proteomes" id="UP000198802"/>
    </source>
</evidence>
<dbReference type="InterPro" id="IPR009057">
    <property type="entry name" value="Homeodomain-like_sf"/>
</dbReference>
<dbReference type="InterPro" id="IPR023772">
    <property type="entry name" value="DNA-bd_HTH_TetR-type_CS"/>
</dbReference>
<feature type="domain" description="HTH tetR-type" evidence="4">
    <location>
        <begin position="67"/>
        <end position="127"/>
    </location>
</feature>
<dbReference type="PANTHER" id="PTHR30055:SF146">
    <property type="entry name" value="HTH-TYPE TRANSCRIPTIONAL DUAL REGULATOR CECR"/>
    <property type="match status" value="1"/>
</dbReference>
<dbReference type="Gene3D" id="1.10.357.10">
    <property type="entry name" value="Tetracycline Repressor, domain 2"/>
    <property type="match status" value="1"/>
</dbReference>
<dbReference type="InterPro" id="IPR036271">
    <property type="entry name" value="Tet_transcr_reg_TetR-rel_C_sf"/>
</dbReference>
<protein>
    <submittedName>
        <fullName evidence="5">DNA-binding transcriptional regulator, AcrR family</fullName>
    </submittedName>
</protein>
<name>A0A0S4QQ43_9ACTN</name>
<dbReference type="AlphaFoldDB" id="A0A0S4QQ43"/>
<dbReference type="PROSITE" id="PS50977">
    <property type="entry name" value="HTH_TETR_2"/>
    <property type="match status" value="1"/>
</dbReference>
<dbReference type="InterPro" id="IPR050109">
    <property type="entry name" value="HTH-type_TetR-like_transc_reg"/>
</dbReference>
<dbReference type="EMBL" id="FAOZ01000013">
    <property type="protein sequence ID" value="CUU57571.1"/>
    <property type="molecule type" value="Genomic_DNA"/>
</dbReference>
<accession>A0A0S4QQ43</accession>
<sequence length="271" mass="29231">MRSEAEAIEVGTSGARPRHARTTRAGAARADTSGPDSSGPGTTGPDTSGAGAAGRSRTGRPTPTEAAEITARLRRAAVEIFLRDGYDRTTMEAVAQAAGITKRTLYARFPDKRTLFLSVISWALARHENDPVELDTVPDDLAEGLTVIARSLLARAVDPDLVALHRMAIAEAARFPEFAAHSRTLAWSPRLQAVMSLLRRHIERGTIVVDDVEIAAEQFIALVSMSPAWLATFGVTRDPEVSERHLRHAVALFLNGVRRRGDAGLPASRSR</sequence>
<dbReference type="InterPro" id="IPR039536">
    <property type="entry name" value="TetR_C_Proteobacteria"/>
</dbReference>
<evidence type="ECO:0000256" key="1">
    <source>
        <dbReference type="ARBA" id="ARBA00023125"/>
    </source>
</evidence>
<feature type="DNA-binding region" description="H-T-H motif" evidence="2">
    <location>
        <begin position="90"/>
        <end position="109"/>
    </location>
</feature>
<dbReference type="GO" id="GO:0000976">
    <property type="term" value="F:transcription cis-regulatory region binding"/>
    <property type="evidence" value="ECO:0007669"/>
    <property type="project" value="TreeGrafter"/>
</dbReference>
<feature type="region of interest" description="Disordered" evidence="3">
    <location>
        <begin position="1"/>
        <end position="68"/>
    </location>
</feature>
<gene>
    <name evidence="5" type="ORF">Ga0074812_11369</name>
</gene>
<dbReference type="PROSITE" id="PS01081">
    <property type="entry name" value="HTH_TETR_1"/>
    <property type="match status" value="1"/>
</dbReference>
<feature type="compositionally biased region" description="Low complexity" evidence="3">
    <location>
        <begin position="23"/>
        <end position="60"/>
    </location>
</feature>
<dbReference type="Pfam" id="PF00440">
    <property type="entry name" value="TetR_N"/>
    <property type="match status" value="1"/>
</dbReference>
<dbReference type="PRINTS" id="PR00455">
    <property type="entry name" value="HTHTETR"/>
</dbReference>